<evidence type="ECO:0000256" key="6">
    <source>
        <dbReference type="HAMAP-Rule" id="MF_01844"/>
    </source>
</evidence>
<dbReference type="InterPro" id="IPR023171">
    <property type="entry name" value="Na/H_antiporter_dom_sf"/>
</dbReference>
<comment type="catalytic activity">
    <reaction evidence="6">
        <text>Na(+)(in) + 2 H(+)(out) = Na(+)(out) + 2 H(+)(in)</text>
        <dbReference type="Rhea" id="RHEA:29251"/>
        <dbReference type="ChEBI" id="CHEBI:15378"/>
        <dbReference type="ChEBI" id="CHEBI:29101"/>
    </reaction>
</comment>
<dbReference type="RefSeq" id="WP_135472431.1">
    <property type="nucleotide sequence ID" value="NZ_SJSA01000002.1"/>
</dbReference>
<keyword evidence="6" id="KW-0813">Transport</keyword>
<dbReference type="GO" id="GO:0015385">
    <property type="term" value="F:sodium:proton antiporter activity"/>
    <property type="evidence" value="ECO:0007669"/>
    <property type="project" value="UniProtKB-UniRule"/>
</dbReference>
<feature type="transmembrane region" description="Helical" evidence="6">
    <location>
        <begin position="209"/>
        <end position="229"/>
    </location>
</feature>
<name>A0A4Z0V0T4_9BACT</name>
<keyword evidence="3 6" id="KW-0812">Transmembrane</keyword>
<keyword evidence="6" id="KW-0406">Ion transport</keyword>
<proteinExistence type="inferred from homology"/>
<evidence type="ECO:0000313" key="8">
    <source>
        <dbReference type="Proteomes" id="UP000297635"/>
    </source>
</evidence>
<keyword evidence="2 6" id="KW-1003">Cell membrane</keyword>
<accession>A0A4Z0V0T4</accession>
<keyword evidence="6" id="KW-0050">Antiport</keyword>
<organism evidence="7 8">
    <name type="scientific">Duncaniella freteri</name>
    <dbReference type="NCBI Taxonomy" id="2530391"/>
    <lineage>
        <taxon>Bacteria</taxon>
        <taxon>Pseudomonadati</taxon>
        <taxon>Bacteroidota</taxon>
        <taxon>Bacteroidia</taxon>
        <taxon>Bacteroidales</taxon>
        <taxon>Muribaculaceae</taxon>
        <taxon>Duncaniella</taxon>
    </lineage>
</organism>
<keyword evidence="6" id="KW-0739">Sodium transport</keyword>
<sequence>MTTHHSSTPNIHNAEKETFADNVFFSARRALSHHASGGNVLMLATLLALLAANIPGISTFYSEFWGQEMRLQIGDFNLFSHAGHPMTVLQFINDALMAIFFFNIGLEIKREILVGELSSFRKALLPVLGAIGGMIIPVSIFFIMSQGTTYTDGAAIPMATDIAFSLGIIALLGSRVPSSLKIFLTTLAVVDDIGGIIVIATFYSGHIDMAFIGYAAIGLLVLLAGGAVLKIQTKMFYFIIGGVVWFLVLNSGIHPTIAGVLVALCVPSVPVYAPGKYIKIIRENIRRFREDDDLDPNSRTILSHEQMDWLKEIETASDRVISPLQDMEDQLHPLTDYLIIPLFAFANAGIYLLDIEPTAVVSGISLAIMVSLVVGKFVGIFLFSWLGVKTGIAPMPEKSNWKMMSAISLLGGIGFTVSLFIASLTFDTSYPIGAEMLDNAKLGIVAGSLTAGLLGYMLLRITLPKSANAIAPGTTSATHNEQRQ</sequence>
<dbReference type="NCBIfam" id="TIGR00773">
    <property type="entry name" value="NhaA"/>
    <property type="match status" value="1"/>
</dbReference>
<keyword evidence="8" id="KW-1185">Reference proteome</keyword>
<feature type="transmembrane region" description="Helical" evidence="6">
    <location>
        <begin position="123"/>
        <end position="143"/>
    </location>
</feature>
<dbReference type="Gene3D" id="1.20.1530.10">
    <property type="entry name" value="Na+/H+ antiporter like domain"/>
    <property type="match status" value="1"/>
</dbReference>
<keyword evidence="6" id="KW-0915">Sodium</keyword>
<dbReference type="PANTHER" id="PTHR30341:SF0">
    <property type="entry name" value="NA(+)_H(+) ANTIPORTER NHAA"/>
    <property type="match status" value="1"/>
</dbReference>
<evidence type="ECO:0000256" key="4">
    <source>
        <dbReference type="ARBA" id="ARBA00022989"/>
    </source>
</evidence>
<dbReference type="PANTHER" id="PTHR30341">
    <property type="entry name" value="SODIUM ION/PROTON ANTIPORTER NHAA-RELATED"/>
    <property type="match status" value="1"/>
</dbReference>
<evidence type="ECO:0000256" key="3">
    <source>
        <dbReference type="ARBA" id="ARBA00022692"/>
    </source>
</evidence>
<reference evidence="7 8" key="1">
    <citation type="submission" date="2019-02" db="EMBL/GenBank/DDBJ databases">
        <title>Isolation and identification of novel species under the genus Muribaculum.</title>
        <authorList>
            <person name="Miyake S."/>
            <person name="Ding Y."/>
            <person name="Low A."/>
            <person name="Soh M."/>
            <person name="Seedorf H."/>
        </authorList>
    </citation>
    <scope>NUCLEOTIDE SEQUENCE [LARGE SCALE GENOMIC DNA]</scope>
    <source>
        <strain evidence="7 8">TLL-A3</strain>
    </source>
</reference>
<dbReference type="InterPro" id="IPR004670">
    <property type="entry name" value="NhaA"/>
</dbReference>
<feature type="transmembrane region" description="Helical" evidence="6">
    <location>
        <begin position="334"/>
        <end position="353"/>
    </location>
</feature>
<feature type="transmembrane region" description="Helical" evidence="6">
    <location>
        <begin position="442"/>
        <end position="459"/>
    </location>
</feature>
<feature type="transmembrane region" description="Helical" evidence="6">
    <location>
        <begin position="38"/>
        <end position="62"/>
    </location>
</feature>
<feature type="transmembrane region" description="Helical" evidence="6">
    <location>
        <begin position="82"/>
        <end position="102"/>
    </location>
</feature>
<comment type="function">
    <text evidence="6">Na(+)/H(+) antiporter that extrudes sodium in exchange for external protons.</text>
</comment>
<feature type="transmembrane region" description="Helical" evidence="6">
    <location>
        <begin position="359"/>
        <end position="383"/>
    </location>
</feature>
<feature type="transmembrane region" description="Helical" evidence="6">
    <location>
        <begin position="155"/>
        <end position="173"/>
    </location>
</feature>
<gene>
    <name evidence="6 7" type="primary">nhaA</name>
    <name evidence="7" type="ORF">EZ315_12865</name>
</gene>
<dbReference type="GO" id="GO:0005886">
    <property type="term" value="C:plasma membrane"/>
    <property type="evidence" value="ECO:0007669"/>
    <property type="project" value="UniProtKB-SubCell"/>
</dbReference>
<comment type="subcellular location">
    <subcellularLocation>
        <location evidence="1">Cell inner membrane</location>
        <topology evidence="1">Multi-pass membrane protein</topology>
    </subcellularLocation>
    <subcellularLocation>
        <location evidence="6">Cell membrane</location>
        <topology evidence="6">Multi-pass membrane protein</topology>
    </subcellularLocation>
</comment>
<evidence type="ECO:0000256" key="2">
    <source>
        <dbReference type="ARBA" id="ARBA00022475"/>
    </source>
</evidence>
<keyword evidence="5 6" id="KW-0472">Membrane</keyword>
<evidence type="ECO:0000256" key="1">
    <source>
        <dbReference type="ARBA" id="ARBA00004429"/>
    </source>
</evidence>
<dbReference type="GeneID" id="82150685"/>
<dbReference type="Pfam" id="PF06965">
    <property type="entry name" value="Na_H_antiport_1"/>
    <property type="match status" value="1"/>
</dbReference>
<comment type="caution">
    <text evidence="7">The sequence shown here is derived from an EMBL/GenBank/DDBJ whole genome shotgun (WGS) entry which is preliminary data.</text>
</comment>
<feature type="transmembrane region" description="Helical" evidence="6">
    <location>
        <begin position="403"/>
        <end position="422"/>
    </location>
</feature>
<feature type="transmembrane region" description="Helical" evidence="6">
    <location>
        <begin position="236"/>
        <end position="253"/>
    </location>
</feature>
<comment type="similarity">
    <text evidence="6">Belongs to the NhaA Na(+)/H(+) (TC 2.A.33) antiporter family.</text>
</comment>
<keyword evidence="4 6" id="KW-1133">Transmembrane helix</keyword>
<protein>
    <recommendedName>
        <fullName evidence="6">Na(+)/H(+) antiporter NhaA</fullName>
    </recommendedName>
    <alternativeName>
        <fullName evidence="6">Sodium/proton antiporter NhaA</fullName>
    </alternativeName>
</protein>
<evidence type="ECO:0000256" key="5">
    <source>
        <dbReference type="ARBA" id="ARBA00023136"/>
    </source>
</evidence>
<feature type="transmembrane region" description="Helical" evidence="6">
    <location>
        <begin position="182"/>
        <end position="203"/>
    </location>
</feature>
<dbReference type="AlphaFoldDB" id="A0A4Z0V0T4"/>
<dbReference type="GO" id="GO:0006885">
    <property type="term" value="P:regulation of pH"/>
    <property type="evidence" value="ECO:0007669"/>
    <property type="project" value="UniProtKB-UniRule"/>
</dbReference>
<evidence type="ECO:0000313" key="7">
    <source>
        <dbReference type="EMBL" id="TGG36719.1"/>
    </source>
</evidence>
<dbReference type="HAMAP" id="MF_01844">
    <property type="entry name" value="NhaA"/>
    <property type="match status" value="1"/>
</dbReference>
<dbReference type="EMBL" id="SJSA01000002">
    <property type="protein sequence ID" value="TGG36719.1"/>
    <property type="molecule type" value="Genomic_DNA"/>
</dbReference>
<dbReference type="Proteomes" id="UP000297635">
    <property type="component" value="Unassembled WGS sequence"/>
</dbReference>